<dbReference type="Proteomes" id="UP001154282">
    <property type="component" value="Unassembled WGS sequence"/>
</dbReference>
<protein>
    <submittedName>
        <fullName evidence="8">Uncharacterized protein</fullName>
    </submittedName>
</protein>
<organism evidence="8 9">
    <name type="scientific">Linum tenue</name>
    <dbReference type="NCBI Taxonomy" id="586396"/>
    <lineage>
        <taxon>Eukaryota</taxon>
        <taxon>Viridiplantae</taxon>
        <taxon>Streptophyta</taxon>
        <taxon>Embryophyta</taxon>
        <taxon>Tracheophyta</taxon>
        <taxon>Spermatophyta</taxon>
        <taxon>Magnoliopsida</taxon>
        <taxon>eudicotyledons</taxon>
        <taxon>Gunneridae</taxon>
        <taxon>Pentapetalae</taxon>
        <taxon>rosids</taxon>
        <taxon>fabids</taxon>
        <taxon>Malpighiales</taxon>
        <taxon>Linaceae</taxon>
        <taxon>Linum</taxon>
    </lineage>
</organism>
<dbReference type="GO" id="GO:0015245">
    <property type="term" value="F:fatty acid transmembrane transporter activity"/>
    <property type="evidence" value="ECO:0007669"/>
    <property type="project" value="TreeGrafter"/>
</dbReference>
<dbReference type="EMBL" id="CAMGYJ010000009">
    <property type="protein sequence ID" value="CAI0474778.1"/>
    <property type="molecule type" value="Genomic_DNA"/>
</dbReference>
<comment type="caution">
    <text evidence="8">The sequence shown here is derived from an EMBL/GenBank/DDBJ whole genome shotgun (WGS) entry which is preliminary data.</text>
</comment>
<evidence type="ECO:0000256" key="6">
    <source>
        <dbReference type="SAM" id="Coils"/>
    </source>
</evidence>
<keyword evidence="3 7" id="KW-0812">Transmembrane</keyword>
<evidence type="ECO:0000256" key="3">
    <source>
        <dbReference type="ARBA" id="ARBA00022692"/>
    </source>
</evidence>
<reference evidence="8" key="1">
    <citation type="submission" date="2022-08" db="EMBL/GenBank/DDBJ databases">
        <authorList>
            <person name="Gutierrez-Valencia J."/>
        </authorList>
    </citation>
    <scope>NUCLEOTIDE SEQUENCE</scope>
</reference>
<proteinExistence type="inferred from homology"/>
<keyword evidence="5 7" id="KW-0472">Membrane</keyword>
<keyword evidence="6" id="KW-0175">Coiled coil</keyword>
<gene>
    <name evidence="8" type="ORF">LITE_LOCUS40183</name>
</gene>
<keyword evidence="9" id="KW-1185">Reference proteome</keyword>
<dbReference type="GO" id="GO:0009706">
    <property type="term" value="C:chloroplast inner membrane"/>
    <property type="evidence" value="ECO:0007669"/>
    <property type="project" value="TreeGrafter"/>
</dbReference>
<accession>A0AAV0PUB6</accession>
<dbReference type="PANTHER" id="PTHR12668:SF43">
    <property type="entry name" value="TRANSMEMBRANE PROTEIN 14 HOMOLOG"/>
    <property type="match status" value="1"/>
</dbReference>
<evidence type="ECO:0000256" key="7">
    <source>
        <dbReference type="SAM" id="Phobius"/>
    </source>
</evidence>
<dbReference type="InterPro" id="IPR044890">
    <property type="entry name" value="TMEM14_sf"/>
</dbReference>
<evidence type="ECO:0000313" key="9">
    <source>
        <dbReference type="Proteomes" id="UP001154282"/>
    </source>
</evidence>
<evidence type="ECO:0000256" key="5">
    <source>
        <dbReference type="ARBA" id="ARBA00023136"/>
    </source>
</evidence>
<dbReference type="Gene3D" id="1.10.10.1740">
    <property type="entry name" value="Transmembrane protein 14-like"/>
    <property type="match status" value="1"/>
</dbReference>
<evidence type="ECO:0000256" key="2">
    <source>
        <dbReference type="ARBA" id="ARBA00007590"/>
    </source>
</evidence>
<dbReference type="Pfam" id="PF03647">
    <property type="entry name" value="Tmemb_14"/>
    <property type="match status" value="1"/>
</dbReference>
<comment type="similarity">
    <text evidence="2">Belongs to the TMEM14 family.</text>
</comment>
<dbReference type="AlphaFoldDB" id="A0AAV0PUB6"/>
<keyword evidence="4 7" id="KW-1133">Transmembrane helix</keyword>
<dbReference type="PANTHER" id="PTHR12668">
    <property type="entry name" value="TRANSMEMBRANE PROTEIN 14, 15"/>
    <property type="match status" value="1"/>
</dbReference>
<dbReference type="InterPro" id="IPR005349">
    <property type="entry name" value="TMEM14"/>
</dbReference>
<feature type="coiled-coil region" evidence="6">
    <location>
        <begin position="229"/>
        <end position="256"/>
    </location>
</feature>
<sequence length="399" mass="43286">MHFSGHFGLVRQPEPKLSADCLAASVPLGSRPALVRQLASVSPYPTLPLPSGFSVTQSFLLRFSSNSKLSQLAGESSRTMNTVSVSLKNPKMASCYYSPLPALPSSCPSIPSLHFQPSSYSLTDCRTSSRLSIDLLPPNGLRLGLPSLRCMTRLTSIVASAASRQESAHPDFEVEKNNEDLDARNQESQEAWKKALESFKEQAIHMKGISQEAYEVYSKKAMVILGETSEQLKIQAERARRDLNSLAKEINEAAENSPEGVRDILETISSSTDVKDFSELKDYHVGIGYGSIVFAGGFAAFMLAGSISAVRFGVILGGALLALGIASRRAQNNGEAYDVPLKGQTAIATIIFLRKITLLFQRGSLFQFVSAVISTAVLAFYCYRIGMLKGTKWGTPAEE</sequence>
<evidence type="ECO:0000313" key="8">
    <source>
        <dbReference type="EMBL" id="CAI0474778.1"/>
    </source>
</evidence>
<evidence type="ECO:0000256" key="4">
    <source>
        <dbReference type="ARBA" id="ARBA00022989"/>
    </source>
</evidence>
<comment type="subcellular location">
    <subcellularLocation>
        <location evidence="1">Membrane</location>
    </subcellularLocation>
</comment>
<feature type="transmembrane region" description="Helical" evidence="7">
    <location>
        <begin position="365"/>
        <end position="383"/>
    </location>
</feature>
<name>A0AAV0PUB6_9ROSI</name>
<evidence type="ECO:0000256" key="1">
    <source>
        <dbReference type="ARBA" id="ARBA00004370"/>
    </source>
</evidence>
<feature type="transmembrane region" description="Helical" evidence="7">
    <location>
        <begin position="309"/>
        <end position="327"/>
    </location>
</feature>